<keyword evidence="1" id="KW-0472">Membrane</keyword>
<dbReference type="Proteomes" id="UP001595756">
    <property type="component" value="Unassembled WGS sequence"/>
</dbReference>
<evidence type="ECO:0000313" key="3">
    <source>
        <dbReference type="Proteomes" id="UP001595756"/>
    </source>
</evidence>
<evidence type="ECO:0000256" key="1">
    <source>
        <dbReference type="SAM" id="Phobius"/>
    </source>
</evidence>
<feature type="transmembrane region" description="Helical" evidence="1">
    <location>
        <begin position="115"/>
        <end position="134"/>
    </location>
</feature>
<feature type="transmembrane region" description="Helical" evidence="1">
    <location>
        <begin position="154"/>
        <end position="183"/>
    </location>
</feature>
<evidence type="ECO:0000313" key="2">
    <source>
        <dbReference type="EMBL" id="MFC4296742.1"/>
    </source>
</evidence>
<evidence type="ECO:0008006" key="4">
    <source>
        <dbReference type="Google" id="ProtNLM"/>
    </source>
</evidence>
<feature type="transmembrane region" description="Helical" evidence="1">
    <location>
        <begin position="28"/>
        <end position="48"/>
    </location>
</feature>
<organism evidence="2 3">
    <name type="scientific">Castellaniella hirudinis</name>
    <dbReference type="NCBI Taxonomy" id="1144617"/>
    <lineage>
        <taxon>Bacteria</taxon>
        <taxon>Pseudomonadati</taxon>
        <taxon>Pseudomonadota</taxon>
        <taxon>Betaproteobacteria</taxon>
        <taxon>Burkholderiales</taxon>
        <taxon>Alcaligenaceae</taxon>
        <taxon>Castellaniella</taxon>
    </lineage>
</organism>
<gene>
    <name evidence="2" type="ORF">ACFO0J_01650</name>
</gene>
<feature type="transmembrane region" description="Helical" evidence="1">
    <location>
        <begin position="358"/>
        <end position="378"/>
    </location>
</feature>
<accession>A0ABV8RTZ0</accession>
<feature type="transmembrane region" description="Helical" evidence="1">
    <location>
        <begin position="242"/>
        <end position="259"/>
    </location>
</feature>
<comment type="caution">
    <text evidence="2">The sequence shown here is derived from an EMBL/GenBank/DDBJ whole genome shotgun (WGS) entry which is preliminary data.</text>
</comment>
<sequence>MSQTVLHNFPSTSRLWREVLRQWIVKNLAPFVFLSAFFLTVVIGNFLFTTDYGRRRLMEVPRYAVIYDFPTIFTPLYWLLLFLPFLLVPPIVVLVRRMLGSSIYRWCSKIPEIRILDYVVITCLALGFVGYSLWQAQAFALYGAGSDAVSSVEIRFQILAGLSFWAMAVLMSILPYLAVYALIRCFRRSGLFWIVAAAVVIIIESIYMILLNMKWPFLLFEATLVLTIFSHSKTYPYVKTSIGAVALFAAYLIISVHVFRLDQPVRDQPVSVAKTAWQRAPEMVFAGLTRMATLYPFYYQIFTEEGSVCGGIREQARVGPSCRPSTYVYTRIFGHDGFEGRGTAPAAVHISGYALGGWPIAIFALVCASIILGLLACLPQGASALIGAFGIMGAVAGYHFSQLPGEGPLFYDHGLVWTLIPMIIYVAWRKFFTPS</sequence>
<protein>
    <recommendedName>
        <fullName evidence="4">Oligosaccharide repeat unit polymerase</fullName>
    </recommendedName>
</protein>
<dbReference type="RefSeq" id="WP_376811321.1">
    <property type="nucleotide sequence ID" value="NZ_JBHSDY010000001.1"/>
</dbReference>
<keyword evidence="1" id="KW-0812">Transmembrane</keyword>
<keyword evidence="3" id="KW-1185">Reference proteome</keyword>
<feature type="transmembrane region" description="Helical" evidence="1">
    <location>
        <begin position="409"/>
        <end position="428"/>
    </location>
</feature>
<keyword evidence="1" id="KW-1133">Transmembrane helix</keyword>
<dbReference type="EMBL" id="JBHSDY010000001">
    <property type="protein sequence ID" value="MFC4296742.1"/>
    <property type="molecule type" value="Genomic_DNA"/>
</dbReference>
<proteinExistence type="predicted"/>
<feature type="transmembrane region" description="Helical" evidence="1">
    <location>
        <begin position="76"/>
        <end position="95"/>
    </location>
</feature>
<feature type="transmembrane region" description="Helical" evidence="1">
    <location>
        <begin position="190"/>
        <end position="209"/>
    </location>
</feature>
<feature type="transmembrane region" description="Helical" evidence="1">
    <location>
        <begin position="385"/>
        <end position="403"/>
    </location>
</feature>
<name>A0ABV8RTZ0_9BURK</name>
<reference evidence="3" key="1">
    <citation type="journal article" date="2019" name="Int. J. Syst. Evol. Microbiol.">
        <title>The Global Catalogue of Microorganisms (GCM) 10K type strain sequencing project: providing services to taxonomists for standard genome sequencing and annotation.</title>
        <authorList>
            <consortium name="The Broad Institute Genomics Platform"/>
            <consortium name="The Broad Institute Genome Sequencing Center for Infectious Disease"/>
            <person name="Wu L."/>
            <person name="Ma J."/>
        </authorList>
    </citation>
    <scope>NUCLEOTIDE SEQUENCE [LARGE SCALE GENOMIC DNA]</scope>
    <source>
        <strain evidence="3">CGMCC 1.19029</strain>
    </source>
</reference>